<reference evidence="14" key="1">
    <citation type="submission" date="2025-08" db="UniProtKB">
        <authorList>
            <consortium name="Ensembl"/>
        </authorList>
    </citation>
    <scope>IDENTIFICATION</scope>
</reference>
<dbReference type="InterPro" id="IPR000276">
    <property type="entry name" value="GPCR_Rhodpsn"/>
</dbReference>
<dbReference type="PRINTS" id="PR00237">
    <property type="entry name" value="GPCRRHODOPSN"/>
</dbReference>
<evidence type="ECO:0000256" key="9">
    <source>
        <dbReference type="ARBA" id="ARBA00023180"/>
    </source>
</evidence>
<dbReference type="PROSITE" id="PS00237">
    <property type="entry name" value="G_PROTEIN_RECEP_F1_1"/>
    <property type="match status" value="1"/>
</dbReference>
<organism evidence="14 15">
    <name type="scientific">Oryzias sinensis</name>
    <name type="common">Chinese medaka</name>
    <dbReference type="NCBI Taxonomy" id="183150"/>
    <lineage>
        <taxon>Eukaryota</taxon>
        <taxon>Metazoa</taxon>
        <taxon>Chordata</taxon>
        <taxon>Craniata</taxon>
        <taxon>Vertebrata</taxon>
        <taxon>Euteleostomi</taxon>
        <taxon>Actinopterygii</taxon>
        <taxon>Neopterygii</taxon>
        <taxon>Teleostei</taxon>
        <taxon>Neoteleostei</taxon>
        <taxon>Acanthomorphata</taxon>
        <taxon>Ovalentaria</taxon>
        <taxon>Atherinomorphae</taxon>
        <taxon>Beloniformes</taxon>
        <taxon>Adrianichthyidae</taxon>
        <taxon>Oryziinae</taxon>
        <taxon>Oryzias</taxon>
    </lineage>
</organism>
<keyword evidence="8 11" id="KW-0675">Receptor</keyword>
<feature type="transmembrane region" description="Helical" evidence="12">
    <location>
        <begin position="212"/>
        <end position="236"/>
    </location>
</feature>
<feature type="transmembrane region" description="Helical" evidence="12">
    <location>
        <begin position="168"/>
        <end position="192"/>
    </location>
</feature>
<evidence type="ECO:0000313" key="15">
    <source>
        <dbReference type="Proteomes" id="UP000694383"/>
    </source>
</evidence>
<dbReference type="Ensembl" id="ENSOSIT00000023929.1">
    <property type="protein sequence ID" value="ENSOSIP00000022652.1"/>
    <property type="gene ID" value="ENSOSIG00000011907.1"/>
</dbReference>
<dbReference type="GO" id="GO:0004930">
    <property type="term" value="F:G protein-coupled receptor activity"/>
    <property type="evidence" value="ECO:0007669"/>
    <property type="project" value="UniProtKB-KW"/>
</dbReference>
<name>A0A8C8DQR0_9TELE</name>
<dbReference type="Proteomes" id="UP000694383">
    <property type="component" value="Unplaced"/>
</dbReference>
<keyword evidence="5 11" id="KW-0297">G-protein coupled receptor</keyword>
<sequence>FKETSCCETGLVEASLFDPLKHYNLKENTTSVEWKIFPNENATSVEWMFILIPPYISIISALGFVLNVFVLLVFCLHKKAYTVAEIYLWNGMATYLVFLSVSDLLYTITLPVWIEQALRRDVNDGLCSTVNVIMYNSFYVGSGLLCCISVDRYLAIVYPFYFHWVREVCTAVALSTAVCILEVVLHTLLLFHMGALQGSLCLYEQHIPIKPAAALVFLVRIIVGFLIPVLIMSFCFQQIMQSLNQSVSILEEERRRVRLLLLLLLLTYIASFLPYQTVMLLRALLEPGSCKWAAQLRGAYFVTSALTTLNSALDPILYCLINTSARMEIKIFTKILIINKLFKSDLRLLKFKYQAINPTYSLEKLLESLW</sequence>
<dbReference type="InterPro" id="IPR017452">
    <property type="entry name" value="GPCR_Rhodpsn_7TM"/>
</dbReference>
<keyword evidence="3 11" id="KW-0812">Transmembrane</keyword>
<feature type="transmembrane region" description="Helical" evidence="12">
    <location>
        <begin position="257"/>
        <end position="278"/>
    </location>
</feature>
<dbReference type="GO" id="GO:0005886">
    <property type="term" value="C:plasma membrane"/>
    <property type="evidence" value="ECO:0007669"/>
    <property type="project" value="UniProtKB-SubCell"/>
</dbReference>
<dbReference type="PANTHER" id="PTHR24234">
    <property type="entry name" value="LYSOPHOSPHATIDIC ACID RECEPTOR 5/SPHINGOSYLPHOSPHORYLCHOLINE RECEPTOR"/>
    <property type="match status" value="1"/>
</dbReference>
<dbReference type="PANTHER" id="PTHR24234:SF10">
    <property type="entry name" value="G-PROTEIN COUPLED RECEPTOR 4"/>
    <property type="match status" value="1"/>
</dbReference>
<dbReference type="Gene3D" id="1.20.1070.10">
    <property type="entry name" value="Rhodopsin 7-helix transmembrane proteins"/>
    <property type="match status" value="1"/>
</dbReference>
<keyword evidence="9" id="KW-0325">Glycoprotein</keyword>
<dbReference type="GeneTree" id="ENSGT01150000286937"/>
<evidence type="ECO:0000256" key="8">
    <source>
        <dbReference type="ARBA" id="ARBA00023170"/>
    </source>
</evidence>
<evidence type="ECO:0000256" key="10">
    <source>
        <dbReference type="ARBA" id="ARBA00023224"/>
    </source>
</evidence>
<dbReference type="AlphaFoldDB" id="A0A8C8DQR0"/>
<protein>
    <recommendedName>
        <fullName evidence="13">G-protein coupled receptors family 1 profile domain-containing protein</fullName>
    </recommendedName>
</protein>
<keyword evidence="2" id="KW-1003">Cell membrane</keyword>
<keyword evidence="15" id="KW-1185">Reference proteome</keyword>
<keyword evidence="4 12" id="KW-1133">Transmembrane helix</keyword>
<evidence type="ECO:0000256" key="11">
    <source>
        <dbReference type="RuleBase" id="RU000688"/>
    </source>
</evidence>
<feature type="transmembrane region" description="Helical" evidence="12">
    <location>
        <begin position="88"/>
        <end position="114"/>
    </location>
</feature>
<feature type="transmembrane region" description="Helical" evidence="12">
    <location>
        <begin position="298"/>
        <end position="321"/>
    </location>
</feature>
<keyword evidence="7" id="KW-1015">Disulfide bond</keyword>
<feature type="transmembrane region" description="Helical" evidence="12">
    <location>
        <begin position="138"/>
        <end position="161"/>
    </location>
</feature>
<proteinExistence type="inferred from homology"/>
<evidence type="ECO:0000256" key="12">
    <source>
        <dbReference type="SAM" id="Phobius"/>
    </source>
</evidence>
<evidence type="ECO:0000259" key="13">
    <source>
        <dbReference type="PROSITE" id="PS50262"/>
    </source>
</evidence>
<accession>A0A8C8DQR0</accession>
<evidence type="ECO:0000313" key="14">
    <source>
        <dbReference type="Ensembl" id="ENSOSIP00000022652.1"/>
    </source>
</evidence>
<comment type="subcellular location">
    <subcellularLocation>
        <location evidence="1">Cell membrane</location>
        <topology evidence="1">Multi-pass membrane protein</topology>
    </subcellularLocation>
</comment>
<evidence type="ECO:0000256" key="2">
    <source>
        <dbReference type="ARBA" id="ARBA00022475"/>
    </source>
</evidence>
<evidence type="ECO:0000256" key="1">
    <source>
        <dbReference type="ARBA" id="ARBA00004651"/>
    </source>
</evidence>
<evidence type="ECO:0000256" key="5">
    <source>
        <dbReference type="ARBA" id="ARBA00023040"/>
    </source>
</evidence>
<dbReference type="PROSITE" id="PS50262">
    <property type="entry name" value="G_PROTEIN_RECEP_F1_2"/>
    <property type="match status" value="1"/>
</dbReference>
<dbReference type="Pfam" id="PF00001">
    <property type="entry name" value="7tm_1"/>
    <property type="match status" value="1"/>
</dbReference>
<evidence type="ECO:0000256" key="7">
    <source>
        <dbReference type="ARBA" id="ARBA00023157"/>
    </source>
</evidence>
<dbReference type="SUPFAM" id="SSF81321">
    <property type="entry name" value="Family A G protein-coupled receptor-like"/>
    <property type="match status" value="1"/>
</dbReference>
<evidence type="ECO:0000256" key="3">
    <source>
        <dbReference type="ARBA" id="ARBA00022692"/>
    </source>
</evidence>
<evidence type="ECO:0000256" key="4">
    <source>
        <dbReference type="ARBA" id="ARBA00022989"/>
    </source>
</evidence>
<keyword evidence="10 11" id="KW-0807">Transducer</keyword>
<reference evidence="14" key="2">
    <citation type="submission" date="2025-09" db="UniProtKB">
        <authorList>
            <consortium name="Ensembl"/>
        </authorList>
    </citation>
    <scope>IDENTIFICATION</scope>
</reference>
<feature type="transmembrane region" description="Helical" evidence="12">
    <location>
        <begin position="55"/>
        <end position="76"/>
    </location>
</feature>
<feature type="domain" description="G-protein coupled receptors family 1 profile" evidence="13">
    <location>
        <begin position="66"/>
        <end position="318"/>
    </location>
</feature>
<evidence type="ECO:0000256" key="6">
    <source>
        <dbReference type="ARBA" id="ARBA00023136"/>
    </source>
</evidence>
<comment type="similarity">
    <text evidence="11">Belongs to the G-protein coupled receptor 1 family.</text>
</comment>
<keyword evidence="6 12" id="KW-0472">Membrane</keyword>